<dbReference type="Proteomes" id="UP000682739">
    <property type="component" value="Chromosome"/>
</dbReference>
<dbReference type="AlphaFoldDB" id="A0A975HIJ0"/>
<organism evidence="1 2">
    <name type="scientific">Psychrosphaera ytuae</name>
    <dbReference type="NCBI Taxonomy" id="2820710"/>
    <lineage>
        <taxon>Bacteria</taxon>
        <taxon>Pseudomonadati</taxon>
        <taxon>Pseudomonadota</taxon>
        <taxon>Gammaproteobacteria</taxon>
        <taxon>Alteromonadales</taxon>
        <taxon>Pseudoalteromonadaceae</taxon>
        <taxon>Psychrosphaera</taxon>
    </lineage>
</organism>
<evidence type="ECO:0000313" key="1">
    <source>
        <dbReference type="EMBL" id="QTH64272.1"/>
    </source>
</evidence>
<sequence>MTKLTFPFILLMLTACSDNKDAYFKKIVSCDLLDANFQHMKSKKDLHEAEIEADMQTTMTAEEFTKLESDLKIKAVQVEECNSYIKQHGRLKY</sequence>
<dbReference type="RefSeq" id="WP_208832327.1">
    <property type="nucleotide sequence ID" value="NZ_CP072110.1"/>
</dbReference>
<proteinExistence type="predicted"/>
<evidence type="ECO:0008006" key="3">
    <source>
        <dbReference type="Google" id="ProtNLM"/>
    </source>
</evidence>
<dbReference type="KEGG" id="psym:J1N51_01955"/>
<accession>A0A975HIJ0</accession>
<evidence type="ECO:0000313" key="2">
    <source>
        <dbReference type="Proteomes" id="UP000682739"/>
    </source>
</evidence>
<name>A0A975HIJ0_9GAMM</name>
<gene>
    <name evidence="1" type="ORF">J1N51_01955</name>
</gene>
<keyword evidence="2" id="KW-1185">Reference proteome</keyword>
<protein>
    <recommendedName>
        <fullName evidence="3">Lipoprotein</fullName>
    </recommendedName>
</protein>
<reference evidence="1" key="1">
    <citation type="submission" date="2021-03" db="EMBL/GenBank/DDBJ databases">
        <title>Description of Psychrosphaera ytuae sp. nov. isolated from deep sea sediment of South China Sea.</title>
        <authorList>
            <person name="Zhang J."/>
            <person name="Xu X.-D."/>
        </authorList>
    </citation>
    <scope>NUCLEOTIDE SEQUENCE</scope>
    <source>
        <strain evidence="1">MTZ26</strain>
    </source>
</reference>
<dbReference type="EMBL" id="CP072110">
    <property type="protein sequence ID" value="QTH64272.1"/>
    <property type="molecule type" value="Genomic_DNA"/>
</dbReference>
<dbReference type="PROSITE" id="PS51257">
    <property type="entry name" value="PROKAR_LIPOPROTEIN"/>
    <property type="match status" value="1"/>
</dbReference>